<dbReference type="EMBL" id="BTGU01000033">
    <property type="protein sequence ID" value="GMN50101.1"/>
    <property type="molecule type" value="Genomic_DNA"/>
</dbReference>
<evidence type="ECO:0000313" key="3">
    <source>
        <dbReference type="Proteomes" id="UP001187192"/>
    </source>
</evidence>
<evidence type="ECO:0000313" key="2">
    <source>
        <dbReference type="EMBL" id="GMN50101.1"/>
    </source>
</evidence>
<accession>A0AA88AST8</accession>
<gene>
    <name evidence="2" type="ORF">TIFTF001_019270</name>
</gene>
<name>A0AA88AST8_FICCA</name>
<organism evidence="2 3">
    <name type="scientific">Ficus carica</name>
    <name type="common">Common fig</name>
    <dbReference type="NCBI Taxonomy" id="3494"/>
    <lineage>
        <taxon>Eukaryota</taxon>
        <taxon>Viridiplantae</taxon>
        <taxon>Streptophyta</taxon>
        <taxon>Embryophyta</taxon>
        <taxon>Tracheophyta</taxon>
        <taxon>Spermatophyta</taxon>
        <taxon>Magnoliopsida</taxon>
        <taxon>eudicotyledons</taxon>
        <taxon>Gunneridae</taxon>
        <taxon>Pentapetalae</taxon>
        <taxon>rosids</taxon>
        <taxon>fabids</taxon>
        <taxon>Rosales</taxon>
        <taxon>Moraceae</taxon>
        <taxon>Ficeae</taxon>
        <taxon>Ficus</taxon>
    </lineage>
</organism>
<evidence type="ECO:0000256" key="1">
    <source>
        <dbReference type="SAM" id="MobiDB-lite"/>
    </source>
</evidence>
<dbReference type="AlphaFoldDB" id="A0AA88AST8"/>
<comment type="caution">
    <text evidence="2">The sequence shown here is derived from an EMBL/GenBank/DDBJ whole genome shotgun (WGS) entry which is preliminary data.</text>
</comment>
<proteinExistence type="predicted"/>
<keyword evidence="3" id="KW-1185">Reference proteome</keyword>
<protein>
    <submittedName>
        <fullName evidence="2">Uncharacterized protein</fullName>
    </submittedName>
</protein>
<sequence length="107" mass="11715">MSFIISRRASLLEKKKKRAWDDEEACFSRALGEAAEAETEGRGGANQNAEWKLKQLLFISAETKLKHCYASQSLCAFDTGTSSNGASDLPMASPLRFTGNSPNIRSL</sequence>
<reference evidence="2" key="1">
    <citation type="submission" date="2023-07" db="EMBL/GenBank/DDBJ databases">
        <title>draft genome sequence of fig (Ficus carica).</title>
        <authorList>
            <person name="Takahashi T."/>
            <person name="Nishimura K."/>
        </authorList>
    </citation>
    <scope>NUCLEOTIDE SEQUENCE</scope>
</reference>
<feature type="compositionally biased region" description="Polar residues" evidence="1">
    <location>
        <begin position="98"/>
        <end position="107"/>
    </location>
</feature>
<feature type="region of interest" description="Disordered" evidence="1">
    <location>
        <begin position="83"/>
        <end position="107"/>
    </location>
</feature>
<dbReference type="Proteomes" id="UP001187192">
    <property type="component" value="Unassembled WGS sequence"/>
</dbReference>